<dbReference type="STRING" id="709839.TSA66_09580"/>
<evidence type="ECO:0000313" key="3">
    <source>
        <dbReference type="EMBL" id="KIF81006.1"/>
    </source>
</evidence>
<keyword evidence="4" id="KW-1185">Reference proteome</keyword>
<evidence type="ECO:0000256" key="1">
    <source>
        <dbReference type="SAM" id="MobiDB-lite"/>
    </source>
</evidence>
<dbReference type="EMBL" id="JWJG01000028">
    <property type="protein sequence ID" value="KIF81006.1"/>
    <property type="molecule type" value="Genomic_DNA"/>
</dbReference>
<dbReference type="RefSeq" id="WP_040039830.1">
    <property type="nucleotide sequence ID" value="NZ_JWJG01000028.1"/>
</dbReference>
<dbReference type="AlphaFoldDB" id="A0A0C2BSG3"/>
<feature type="chain" id="PRO_5002146355" description="Lipoprotein" evidence="2">
    <location>
        <begin position="22"/>
        <end position="68"/>
    </location>
</feature>
<feature type="signal peptide" evidence="2">
    <location>
        <begin position="1"/>
        <end position="21"/>
    </location>
</feature>
<keyword evidence="2" id="KW-0732">Signal</keyword>
<protein>
    <recommendedName>
        <fullName evidence="5">Lipoprotein</fullName>
    </recommendedName>
</protein>
<accession>A0A0C2BSG3</accession>
<feature type="region of interest" description="Disordered" evidence="1">
    <location>
        <begin position="20"/>
        <end position="68"/>
    </location>
</feature>
<reference evidence="3 4" key="1">
    <citation type="submission" date="2014-12" db="EMBL/GenBank/DDBJ databases">
        <title>Denitrispirillum autotrophicum gen. nov., sp. nov., Denitrifying, Facultatively Autotrophic Bacteria Isolated from Rice Paddy Soil.</title>
        <authorList>
            <person name="Ishii S."/>
            <person name="Ashida N."/>
            <person name="Ohno H."/>
            <person name="Otsuka S."/>
            <person name="Yokota A."/>
            <person name="Senoo K."/>
        </authorList>
    </citation>
    <scope>NUCLEOTIDE SEQUENCE [LARGE SCALE GENOMIC DNA]</scope>
    <source>
        <strain evidence="3 4">TSA66</strain>
    </source>
</reference>
<dbReference type="Proteomes" id="UP000031572">
    <property type="component" value="Unassembled WGS sequence"/>
</dbReference>
<gene>
    <name evidence="3" type="ORF">TSA66_09580</name>
</gene>
<evidence type="ECO:0000313" key="4">
    <source>
        <dbReference type="Proteomes" id="UP000031572"/>
    </source>
</evidence>
<sequence length="68" mass="6623">MNTHTLLVAVMLLAGCATREAAQSSGSGGSSGAGASASGDPELNHDVNAAVFRGSTQGFSPHSPPAGR</sequence>
<proteinExistence type="predicted"/>
<comment type="caution">
    <text evidence="3">The sequence shown here is derived from an EMBL/GenBank/DDBJ whole genome shotgun (WGS) entry which is preliminary data.</text>
</comment>
<evidence type="ECO:0008006" key="5">
    <source>
        <dbReference type="Google" id="ProtNLM"/>
    </source>
</evidence>
<organism evidence="3 4">
    <name type="scientific">Noviherbaspirillum autotrophicum</name>
    <dbReference type="NCBI Taxonomy" id="709839"/>
    <lineage>
        <taxon>Bacteria</taxon>
        <taxon>Pseudomonadati</taxon>
        <taxon>Pseudomonadota</taxon>
        <taxon>Betaproteobacteria</taxon>
        <taxon>Burkholderiales</taxon>
        <taxon>Oxalobacteraceae</taxon>
        <taxon>Noviherbaspirillum</taxon>
    </lineage>
</organism>
<evidence type="ECO:0000256" key="2">
    <source>
        <dbReference type="SAM" id="SignalP"/>
    </source>
</evidence>
<name>A0A0C2BSG3_9BURK</name>